<accession>A0A6N2RVS4</accession>
<reference evidence="2" key="1">
    <citation type="submission" date="2019-11" db="EMBL/GenBank/DDBJ databases">
        <authorList>
            <person name="Feng L."/>
        </authorList>
    </citation>
    <scope>NUCLEOTIDE SEQUENCE</scope>
    <source>
        <strain evidence="2">AodontolyticusLFYP35</strain>
    </source>
</reference>
<feature type="transmembrane region" description="Helical" evidence="1">
    <location>
        <begin position="84"/>
        <end position="107"/>
    </location>
</feature>
<keyword evidence="1" id="KW-0472">Membrane</keyword>
<protein>
    <submittedName>
        <fullName evidence="2">Uncharacterized protein</fullName>
    </submittedName>
</protein>
<keyword evidence="1" id="KW-0812">Transmembrane</keyword>
<feature type="transmembrane region" description="Helical" evidence="1">
    <location>
        <begin position="37"/>
        <end position="63"/>
    </location>
</feature>
<evidence type="ECO:0000313" key="2">
    <source>
        <dbReference type="EMBL" id="VYS85443.1"/>
    </source>
</evidence>
<keyword evidence="1" id="KW-1133">Transmembrane helix</keyword>
<feature type="transmembrane region" description="Helical" evidence="1">
    <location>
        <begin position="12"/>
        <end position="31"/>
    </location>
</feature>
<gene>
    <name evidence="2" type="ORF">AOLFYP35_00570</name>
</gene>
<organism evidence="2">
    <name type="scientific">Schaalia odontolytica</name>
    <dbReference type="NCBI Taxonomy" id="1660"/>
    <lineage>
        <taxon>Bacteria</taxon>
        <taxon>Bacillati</taxon>
        <taxon>Actinomycetota</taxon>
        <taxon>Actinomycetes</taxon>
        <taxon>Actinomycetales</taxon>
        <taxon>Actinomycetaceae</taxon>
        <taxon>Schaalia</taxon>
    </lineage>
</organism>
<dbReference type="EMBL" id="CACRSM010000002">
    <property type="protein sequence ID" value="VYS85443.1"/>
    <property type="molecule type" value="Genomic_DNA"/>
</dbReference>
<proteinExistence type="predicted"/>
<dbReference type="AlphaFoldDB" id="A0A6N2RVS4"/>
<name>A0A6N2RVS4_9ACTO</name>
<evidence type="ECO:0000256" key="1">
    <source>
        <dbReference type="SAM" id="Phobius"/>
    </source>
</evidence>
<sequence length="209" mass="23316">MKTLSLRSMSRRATVHLWVFIIAVIAGPLFYLESPKLWSFALLSWALVCATPIVVAIVLIPVIKRCAQGSVQDAVRFRRRLSPRISKVMCVALVTIDCGLIGIGSVLSAQVVADAVSGSEELSVRCLAHKEETSTVMRKRSSKVRIFITHATLLKETGEEINVKFTDGTNYTNTHAYRQLRKHCAYEDEFTVSMYPRTRVITSVSEVRG</sequence>